<protein>
    <recommendedName>
        <fullName evidence="4">tRNA pseudouridine synthase A</fullName>
        <ecNumber evidence="4">5.4.99.12</ecNumber>
    </recommendedName>
    <alternativeName>
        <fullName evidence="4">tRNA pseudouridine(38-40) synthase</fullName>
    </alternativeName>
    <alternativeName>
        <fullName evidence="4">tRNA pseudouridylate synthase I</fullName>
    </alternativeName>
    <alternativeName>
        <fullName evidence="4">tRNA-uridine isomerase I</fullName>
    </alternativeName>
</protein>
<dbReference type="GeneID" id="56586738"/>
<dbReference type="EC" id="5.4.99.12" evidence="4"/>
<accession>A0A7L5I6U9</accession>
<keyword evidence="3 4" id="KW-0413">Isomerase</keyword>
<dbReference type="EMBL" id="CP053825">
    <property type="protein sequence ID" value="QKF79900.1"/>
    <property type="molecule type" value="Genomic_DNA"/>
</dbReference>
<dbReference type="InterPro" id="IPR020095">
    <property type="entry name" value="PsdUridine_synth_TruA_C"/>
</dbReference>
<organism evidence="9 10">
    <name type="scientific">Campylobacter armoricus</name>
    <dbReference type="NCBI Taxonomy" id="2505970"/>
    <lineage>
        <taxon>Bacteria</taxon>
        <taxon>Pseudomonadati</taxon>
        <taxon>Campylobacterota</taxon>
        <taxon>Epsilonproteobacteria</taxon>
        <taxon>Campylobacterales</taxon>
        <taxon>Campylobacteraceae</taxon>
        <taxon>Campylobacter</taxon>
    </lineage>
</organism>
<dbReference type="InterPro" id="IPR020103">
    <property type="entry name" value="PsdUridine_synth_cat_dom_sf"/>
</dbReference>
<dbReference type="InterPro" id="IPR001406">
    <property type="entry name" value="PsdUridine_synth_TruA"/>
</dbReference>
<evidence type="ECO:0000313" key="9">
    <source>
        <dbReference type="EMBL" id="QKF79900.1"/>
    </source>
</evidence>
<evidence type="ECO:0000256" key="5">
    <source>
        <dbReference type="PIRSR" id="PIRSR001430-1"/>
    </source>
</evidence>
<dbReference type="NCBIfam" id="TIGR00071">
    <property type="entry name" value="hisT_truA"/>
    <property type="match status" value="1"/>
</dbReference>
<keyword evidence="2 4" id="KW-0819">tRNA processing</keyword>
<feature type="domain" description="Pseudouridine synthase I TruA alpha/beta" evidence="8">
    <location>
        <begin position="7"/>
        <end position="103"/>
    </location>
</feature>
<comment type="subunit">
    <text evidence="4">Homodimer.</text>
</comment>
<dbReference type="InterPro" id="IPR020094">
    <property type="entry name" value="TruA/RsuA/RluB/E/F_N"/>
</dbReference>
<comment type="similarity">
    <text evidence="1 4 7">Belongs to the tRNA pseudouridine synthase TruA family.</text>
</comment>
<evidence type="ECO:0000256" key="2">
    <source>
        <dbReference type="ARBA" id="ARBA00022694"/>
    </source>
</evidence>
<dbReference type="HAMAP" id="MF_00171">
    <property type="entry name" value="TruA"/>
    <property type="match status" value="1"/>
</dbReference>
<dbReference type="SUPFAM" id="SSF55120">
    <property type="entry name" value="Pseudouridine synthase"/>
    <property type="match status" value="1"/>
</dbReference>
<dbReference type="PIRSF" id="PIRSF001430">
    <property type="entry name" value="tRNA_psdUrid_synth"/>
    <property type="match status" value="1"/>
</dbReference>
<evidence type="ECO:0000256" key="7">
    <source>
        <dbReference type="RuleBase" id="RU003792"/>
    </source>
</evidence>
<dbReference type="Proteomes" id="UP000509246">
    <property type="component" value="Chromosome"/>
</dbReference>
<evidence type="ECO:0000259" key="8">
    <source>
        <dbReference type="Pfam" id="PF01416"/>
    </source>
</evidence>
<proteinExistence type="inferred from homology"/>
<dbReference type="Pfam" id="PF01416">
    <property type="entry name" value="PseudoU_synth_1"/>
    <property type="match status" value="2"/>
</dbReference>
<dbReference type="Gene3D" id="3.30.70.580">
    <property type="entry name" value="Pseudouridine synthase I, catalytic domain, N-terminal subdomain"/>
    <property type="match status" value="1"/>
</dbReference>
<comment type="caution">
    <text evidence="4">Lacks conserved residue(s) required for the propagation of feature annotation.</text>
</comment>
<reference evidence="9 10" key="1">
    <citation type="submission" date="2020-05" db="EMBL/GenBank/DDBJ databases">
        <title>Complete genome sequencing of Campylobacter and Arcobacter type strains.</title>
        <authorList>
            <person name="Miller W.G."/>
            <person name="Yee E."/>
        </authorList>
    </citation>
    <scope>NUCLEOTIDE SEQUENCE [LARGE SCALE GENOMIC DNA]</scope>
    <source>
        <strain evidence="9 10">CCUG 73571</strain>
    </source>
</reference>
<feature type="binding site" evidence="4 6">
    <location>
        <position position="109"/>
    </location>
    <ligand>
        <name>substrate</name>
    </ligand>
</feature>
<evidence type="ECO:0000256" key="4">
    <source>
        <dbReference type="HAMAP-Rule" id="MF_00171"/>
    </source>
</evidence>
<gene>
    <name evidence="4 9" type="primary">truA</name>
    <name evidence="9" type="ORF">CARM_0996</name>
</gene>
<dbReference type="GO" id="GO:0160147">
    <property type="term" value="F:tRNA pseudouridine(38-40) synthase activity"/>
    <property type="evidence" value="ECO:0007669"/>
    <property type="project" value="UniProtKB-EC"/>
</dbReference>
<evidence type="ECO:0000256" key="1">
    <source>
        <dbReference type="ARBA" id="ARBA00009375"/>
    </source>
</evidence>
<dbReference type="OrthoDB" id="9811823at2"/>
<name>A0A7L5I6U9_9BACT</name>
<evidence type="ECO:0000313" key="10">
    <source>
        <dbReference type="Proteomes" id="UP000509246"/>
    </source>
</evidence>
<feature type="domain" description="Pseudouridine synthase I TruA alpha/beta" evidence="8">
    <location>
        <begin position="140"/>
        <end position="240"/>
    </location>
</feature>
<dbReference type="PANTHER" id="PTHR11142">
    <property type="entry name" value="PSEUDOURIDYLATE SYNTHASE"/>
    <property type="match status" value="1"/>
</dbReference>
<dbReference type="CDD" id="cd02570">
    <property type="entry name" value="PseudoU_synth_EcTruA"/>
    <property type="match status" value="1"/>
</dbReference>
<dbReference type="GO" id="GO:0031119">
    <property type="term" value="P:tRNA pseudouridine synthesis"/>
    <property type="evidence" value="ECO:0007669"/>
    <property type="project" value="UniProtKB-UniRule"/>
</dbReference>
<sequence length="245" mass="28682">MLLKLIFSYDGSKFQGSATQPHKLSVQDALAQALSHLGIYDKPLFASRTDKGVHAFNAVACVKTGEHFKNFVYLKNKINYFSHPFIHIKHIEKVDEDFQVRYDVKKRAYRYILSHENYNPFLASYVYFYPKINISLAKKIAYLFEGEHDFKLFQKEGSDNKTSIRIMYKTRVYFYKNHTIFYFEANGFLRSQIRMMMASILKVLEGKLNQNELLEQINAKKAHCRFLAPASGLYLSKISYYDNLS</sequence>
<keyword evidence="10" id="KW-1185">Reference proteome</keyword>
<evidence type="ECO:0000256" key="3">
    <source>
        <dbReference type="ARBA" id="ARBA00023235"/>
    </source>
</evidence>
<dbReference type="PANTHER" id="PTHR11142:SF0">
    <property type="entry name" value="TRNA PSEUDOURIDINE SYNTHASE-LIKE 1"/>
    <property type="match status" value="1"/>
</dbReference>
<comment type="catalytic activity">
    <reaction evidence="4 7">
        <text>uridine(38/39/40) in tRNA = pseudouridine(38/39/40) in tRNA</text>
        <dbReference type="Rhea" id="RHEA:22376"/>
        <dbReference type="Rhea" id="RHEA-COMP:10085"/>
        <dbReference type="Rhea" id="RHEA-COMP:10087"/>
        <dbReference type="ChEBI" id="CHEBI:65314"/>
        <dbReference type="ChEBI" id="CHEBI:65315"/>
        <dbReference type="EC" id="5.4.99.12"/>
    </reaction>
</comment>
<evidence type="ECO:0000256" key="6">
    <source>
        <dbReference type="PIRSR" id="PIRSR001430-2"/>
    </source>
</evidence>
<dbReference type="GO" id="GO:0003723">
    <property type="term" value="F:RNA binding"/>
    <property type="evidence" value="ECO:0007669"/>
    <property type="project" value="InterPro"/>
</dbReference>
<dbReference type="KEGG" id="carm:CARM_0996"/>
<feature type="active site" description="Nucleophile" evidence="4 5">
    <location>
        <position position="50"/>
    </location>
</feature>
<dbReference type="InterPro" id="IPR020097">
    <property type="entry name" value="PsdUridine_synth_TruA_a/b_dom"/>
</dbReference>
<dbReference type="RefSeq" id="WP_139425918.1">
    <property type="nucleotide sequence ID" value="NZ_CBCSFY010000006.1"/>
</dbReference>
<comment type="function">
    <text evidence="4">Formation of pseudouridine at positions 38, 39 and 40 in the anticodon stem and loop of transfer RNAs.</text>
</comment>
<dbReference type="Gene3D" id="3.30.70.660">
    <property type="entry name" value="Pseudouridine synthase I, catalytic domain, C-terminal subdomain"/>
    <property type="match status" value="1"/>
</dbReference>
<dbReference type="AlphaFoldDB" id="A0A7L5I6U9"/>